<dbReference type="PROSITE" id="PS50088">
    <property type="entry name" value="ANK_REPEAT"/>
    <property type="match status" value="1"/>
</dbReference>
<dbReference type="InterPro" id="IPR025605">
    <property type="entry name" value="OST-HTH/LOTUS_dom"/>
</dbReference>
<dbReference type="SMART" id="SM00356">
    <property type="entry name" value="ZnF_C3H1"/>
    <property type="match status" value="1"/>
</dbReference>
<evidence type="ECO:0000256" key="5">
    <source>
        <dbReference type="ARBA" id="ARBA00023043"/>
    </source>
</evidence>
<dbReference type="Pfam" id="PF12796">
    <property type="entry name" value="Ank_2"/>
    <property type="match status" value="1"/>
</dbReference>
<dbReference type="Gene3D" id="4.10.1000.10">
    <property type="entry name" value="Zinc finger, CCCH-type"/>
    <property type="match status" value="1"/>
</dbReference>
<dbReference type="SMART" id="SM00360">
    <property type="entry name" value="RRM"/>
    <property type="match status" value="1"/>
</dbReference>
<dbReference type="Pfam" id="PF00076">
    <property type="entry name" value="RRM_1"/>
    <property type="match status" value="1"/>
</dbReference>
<evidence type="ECO:0000313" key="13">
    <source>
        <dbReference type="EMBL" id="KAK7852020.1"/>
    </source>
</evidence>
<dbReference type="PROSITE" id="PS50103">
    <property type="entry name" value="ZF_C3H1"/>
    <property type="match status" value="1"/>
</dbReference>
<dbReference type="SMART" id="SM00248">
    <property type="entry name" value="ANK"/>
    <property type="match status" value="2"/>
</dbReference>
<keyword evidence="3 8" id="KW-0863">Zinc-finger</keyword>
<evidence type="ECO:0000256" key="2">
    <source>
        <dbReference type="ARBA" id="ARBA00022737"/>
    </source>
</evidence>
<evidence type="ECO:0000313" key="14">
    <source>
        <dbReference type="Proteomes" id="UP000237347"/>
    </source>
</evidence>
<name>A0AAW0LK43_QUESU</name>
<dbReference type="InterPro" id="IPR036855">
    <property type="entry name" value="Znf_CCCH_sf"/>
</dbReference>
<evidence type="ECO:0000256" key="1">
    <source>
        <dbReference type="ARBA" id="ARBA00022723"/>
    </source>
</evidence>
<evidence type="ECO:0000256" key="4">
    <source>
        <dbReference type="ARBA" id="ARBA00022833"/>
    </source>
</evidence>
<dbReference type="AlphaFoldDB" id="A0AAW0LK43"/>
<dbReference type="GO" id="GO:0008270">
    <property type="term" value="F:zinc ion binding"/>
    <property type="evidence" value="ECO:0007669"/>
    <property type="project" value="UniProtKB-KW"/>
</dbReference>
<keyword evidence="5 6" id="KW-0040">ANK repeat</keyword>
<evidence type="ECO:0000259" key="12">
    <source>
        <dbReference type="PROSITE" id="PS51644"/>
    </source>
</evidence>
<dbReference type="InterPro" id="IPR041966">
    <property type="entry name" value="LOTUS-like"/>
</dbReference>
<dbReference type="PANTHER" id="PTHR24203">
    <property type="entry name" value="ANKYRIN REPEAT FAMILY PROTEIN"/>
    <property type="match status" value="1"/>
</dbReference>
<keyword evidence="7" id="KW-0694">RNA-binding</keyword>
<proteinExistence type="predicted"/>
<dbReference type="SUPFAM" id="SSF48403">
    <property type="entry name" value="Ankyrin repeat"/>
    <property type="match status" value="1"/>
</dbReference>
<dbReference type="Pfam" id="PF12872">
    <property type="entry name" value="OST-HTH"/>
    <property type="match status" value="1"/>
</dbReference>
<organism evidence="13 14">
    <name type="scientific">Quercus suber</name>
    <name type="common">Cork oak</name>
    <dbReference type="NCBI Taxonomy" id="58331"/>
    <lineage>
        <taxon>Eukaryota</taxon>
        <taxon>Viridiplantae</taxon>
        <taxon>Streptophyta</taxon>
        <taxon>Embryophyta</taxon>
        <taxon>Tracheophyta</taxon>
        <taxon>Spermatophyta</taxon>
        <taxon>Magnoliopsida</taxon>
        <taxon>eudicotyledons</taxon>
        <taxon>Gunneridae</taxon>
        <taxon>Pentapetalae</taxon>
        <taxon>rosids</taxon>
        <taxon>fabids</taxon>
        <taxon>Fagales</taxon>
        <taxon>Fagaceae</taxon>
        <taxon>Quercus</taxon>
    </lineage>
</organism>
<dbReference type="InterPro" id="IPR035979">
    <property type="entry name" value="RBD_domain_sf"/>
</dbReference>
<accession>A0AAW0LK43</accession>
<dbReference type="InterPro" id="IPR012677">
    <property type="entry name" value="Nucleotide-bd_a/b_plait_sf"/>
</dbReference>
<dbReference type="Gene3D" id="3.30.420.610">
    <property type="entry name" value="LOTUS domain-like"/>
    <property type="match status" value="1"/>
</dbReference>
<evidence type="ECO:0000256" key="6">
    <source>
        <dbReference type="PROSITE-ProRule" id="PRU00023"/>
    </source>
</evidence>
<feature type="repeat" description="ANK" evidence="6">
    <location>
        <begin position="102"/>
        <end position="134"/>
    </location>
</feature>
<feature type="region of interest" description="Disordered" evidence="9">
    <location>
        <begin position="576"/>
        <end position="597"/>
    </location>
</feature>
<dbReference type="InterPro" id="IPR002110">
    <property type="entry name" value="Ankyrin_rpt"/>
</dbReference>
<dbReference type="PROSITE" id="PS50297">
    <property type="entry name" value="ANK_REP_REGION"/>
    <property type="match status" value="1"/>
</dbReference>
<feature type="zinc finger region" description="C3H1-type" evidence="8">
    <location>
        <begin position="434"/>
        <end position="462"/>
    </location>
</feature>
<evidence type="ECO:0000259" key="10">
    <source>
        <dbReference type="PROSITE" id="PS50102"/>
    </source>
</evidence>
<sequence length="983" mass="110370">MEVICGNPSFLPEKRSSTVTELTNTKNEAKQSIIRAIFEDNKAELVTYANRLFKTGSDPLDRRVVSKLLHLCCASDSADSAAALLNGELGTLPLVNEFDDETGRSPLHTAAESHSKRCVELLLKKRGRTDLKTKDGRSLIPLELSFFSRRLELIWNPDDFSVEELLVLLSEKDLTAVKLLSEKTKEAAEVAYANAVNGRIVPLAALLVVAASKINEAVVEVSCNNSKEKATVYEGVVRKALSLGPETASLGGDEVVEGDGDVAAERRKLLLREIELLQLFGAVACSSSGSCTDKRVTSLLLRAAGDVAVIELLLKTNIDVFLLEDPDAINYRTEMKETPLFFAVKNDQMKCAEALLRWGASNEVLNLRRQRPIDLAKSQDMRYKLSPTNISHLNRTSPDQPNYTTYFQGDEIISGTCDALLILTEENTTESCSSTKTEICKYFASPRGCVRGDKCFYAHSEKELRQKKQGTHPTHSPTTTKDLRRKIFVGGLPPTLDSELLRKFFEEQFGAVEDAMVLGMQVGNELRSRGFGFVTFKEEKTVSTAVETHFVSIMGKQVEMKSVLPKCLLLIENQKLSPGQHDKEQNHNNQPRPETPNEKIIEEAKPEQMSWADRLLHGQPKTCSNELQVQGHISPSRVDQSMPAWFKNFKKWLPFHLKEQSKLREGEYALSSLKGDFRAKFGLELDHASLGYPKLSDFMRSFPDICHMKVGPIGKCGTATHLVLQPNLPKPHDKMKHTLTMPNTSSNATSINESVDSEKFKCCQDLLSGSCEKAIFADSNIKENLAHEYPEVNSDQNNKMPGVPMRLISFLKPDHLFHGRPWLRNGSNIVGDIYGERGGYVEGIKQNNFRHQQRHLVLDALLRKRNNTSVFFLRDPGFYTDYIKSLNREMCFACNQRKMLWANFPCQHLLWCSDCRLQAIQVAGASDQRCVLCDLKVEKIGMLPWHDVCQAVRVDLPNVKEFPPFDPNHIRSPSKKKSPWISN</sequence>
<dbReference type="InterPro" id="IPR000504">
    <property type="entry name" value="RRM_dom"/>
</dbReference>
<keyword evidence="4 8" id="KW-0862">Zinc</keyword>
<evidence type="ECO:0000256" key="3">
    <source>
        <dbReference type="ARBA" id="ARBA00022771"/>
    </source>
</evidence>
<gene>
    <name evidence="13" type="primary">RNP1_17</name>
    <name evidence="13" type="ORF">CFP56_040368</name>
</gene>
<evidence type="ECO:0000259" key="11">
    <source>
        <dbReference type="PROSITE" id="PS50103"/>
    </source>
</evidence>
<dbReference type="InterPro" id="IPR000571">
    <property type="entry name" value="Znf_CCCH"/>
</dbReference>
<dbReference type="SUPFAM" id="SSF54928">
    <property type="entry name" value="RNA-binding domain, RBD"/>
    <property type="match status" value="1"/>
</dbReference>
<keyword evidence="13" id="KW-0687">Ribonucleoprotein</keyword>
<dbReference type="InterPro" id="IPR036770">
    <property type="entry name" value="Ankyrin_rpt-contain_sf"/>
</dbReference>
<feature type="domain" description="RRM" evidence="10">
    <location>
        <begin position="485"/>
        <end position="563"/>
    </location>
</feature>
<dbReference type="GO" id="GO:1990904">
    <property type="term" value="C:ribonucleoprotein complex"/>
    <property type="evidence" value="ECO:0007669"/>
    <property type="project" value="UniProtKB-KW"/>
</dbReference>
<feature type="domain" description="C3H1-type" evidence="11">
    <location>
        <begin position="434"/>
        <end position="462"/>
    </location>
</feature>
<keyword evidence="14" id="KW-1185">Reference proteome</keyword>
<evidence type="ECO:0000256" key="7">
    <source>
        <dbReference type="PROSITE-ProRule" id="PRU00176"/>
    </source>
</evidence>
<dbReference type="Gene3D" id="1.25.40.20">
    <property type="entry name" value="Ankyrin repeat-containing domain"/>
    <property type="match status" value="2"/>
</dbReference>
<dbReference type="SUPFAM" id="SSF90229">
    <property type="entry name" value="CCCH zinc finger"/>
    <property type="match status" value="1"/>
</dbReference>
<dbReference type="GO" id="GO:0010468">
    <property type="term" value="P:regulation of gene expression"/>
    <property type="evidence" value="ECO:0007669"/>
    <property type="project" value="UniProtKB-ARBA"/>
</dbReference>
<keyword evidence="2" id="KW-0677">Repeat</keyword>
<evidence type="ECO:0000256" key="9">
    <source>
        <dbReference type="SAM" id="MobiDB-lite"/>
    </source>
</evidence>
<evidence type="ECO:0000256" key="8">
    <source>
        <dbReference type="PROSITE-ProRule" id="PRU00723"/>
    </source>
</evidence>
<reference evidence="13 14" key="1">
    <citation type="journal article" date="2018" name="Sci. Data">
        <title>The draft genome sequence of cork oak.</title>
        <authorList>
            <person name="Ramos A.M."/>
            <person name="Usie A."/>
            <person name="Barbosa P."/>
            <person name="Barros P.M."/>
            <person name="Capote T."/>
            <person name="Chaves I."/>
            <person name="Simoes F."/>
            <person name="Abreu I."/>
            <person name="Carrasquinho I."/>
            <person name="Faro C."/>
            <person name="Guimaraes J.B."/>
            <person name="Mendonca D."/>
            <person name="Nobrega F."/>
            <person name="Rodrigues L."/>
            <person name="Saibo N.J.M."/>
            <person name="Varela M.C."/>
            <person name="Egas C."/>
            <person name="Matos J."/>
            <person name="Miguel C.M."/>
            <person name="Oliveira M.M."/>
            <person name="Ricardo C.P."/>
            <person name="Goncalves S."/>
        </authorList>
    </citation>
    <scope>NUCLEOTIDE SEQUENCE [LARGE SCALE GENOMIC DNA]</scope>
    <source>
        <strain evidence="14">cv. HL8</strain>
    </source>
</reference>
<feature type="domain" description="HTH OST-type" evidence="12">
    <location>
        <begin position="649"/>
        <end position="726"/>
    </location>
</feature>
<dbReference type="Pfam" id="PF13920">
    <property type="entry name" value="zf-C3HC4_3"/>
    <property type="match status" value="1"/>
</dbReference>
<dbReference type="Gene3D" id="3.30.70.330">
    <property type="match status" value="1"/>
</dbReference>
<protein>
    <submittedName>
        <fullName evidence="13">Heterogeneous nuclear ribonucleoprotein 1</fullName>
    </submittedName>
</protein>
<dbReference type="GO" id="GO:0003723">
    <property type="term" value="F:RNA binding"/>
    <property type="evidence" value="ECO:0007669"/>
    <property type="project" value="UniProtKB-UniRule"/>
</dbReference>
<keyword evidence="1 8" id="KW-0479">Metal-binding</keyword>
<dbReference type="PROSITE" id="PS51644">
    <property type="entry name" value="HTH_OST"/>
    <property type="match status" value="1"/>
</dbReference>
<dbReference type="EMBL" id="PKMF04000080">
    <property type="protein sequence ID" value="KAK7852020.1"/>
    <property type="molecule type" value="Genomic_DNA"/>
</dbReference>
<dbReference type="Proteomes" id="UP000237347">
    <property type="component" value="Unassembled WGS sequence"/>
</dbReference>
<comment type="caution">
    <text evidence="13">The sequence shown here is derived from an EMBL/GenBank/DDBJ whole genome shotgun (WGS) entry which is preliminary data.</text>
</comment>
<dbReference type="PANTHER" id="PTHR24203:SF86">
    <property type="entry name" value="PROTEASOME 26S SUBUNIT, NON-ATPASE 10"/>
    <property type="match status" value="1"/>
</dbReference>
<dbReference type="PROSITE" id="PS50102">
    <property type="entry name" value="RRM"/>
    <property type="match status" value="1"/>
</dbReference>